<evidence type="ECO:0000313" key="3">
    <source>
        <dbReference type="EMBL" id="MFC3895469.1"/>
    </source>
</evidence>
<keyword evidence="4" id="KW-1185">Reference proteome</keyword>
<accession>A0ABV8C0P7</accession>
<feature type="transmembrane region" description="Helical" evidence="2">
    <location>
        <begin position="289"/>
        <end position="308"/>
    </location>
</feature>
<name>A0ABV8C0P7_9PSEU</name>
<feature type="transmembrane region" description="Helical" evidence="2">
    <location>
        <begin position="15"/>
        <end position="35"/>
    </location>
</feature>
<evidence type="ECO:0000256" key="2">
    <source>
        <dbReference type="SAM" id="Phobius"/>
    </source>
</evidence>
<keyword evidence="2" id="KW-1133">Transmembrane helix</keyword>
<proteinExistence type="predicted"/>
<keyword evidence="2" id="KW-0812">Transmembrane</keyword>
<dbReference type="RefSeq" id="WP_382377019.1">
    <property type="nucleotide sequence ID" value="NZ_JBHRZI010000024.1"/>
</dbReference>
<protein>
    <submittedName>
        <fullName evidence="3">Uncharacterized protein</fullName>
    </submittedName>
</protein>
<evidence type="ECO:0000256" key="1">
    <source>
        <dbReference type="SAM" id="MobiDB-lite"/>
    </source>
</evidence>
<feature type="transmembrane region" description="Helical" evidence="2">
    <location>
        <begin position="154"/>
        <end position="172"/>
    </location>
</feature>
<feature type="region of interest" description="Disordered" evidence="1">
    <location>
        <begin position="317"/>
        <end position="340"/>
    </location>
</feature>
<feature type="transmembrane region" description="Helical" evidence="2">
    <location>
        <begin position="223"/>
        <end position="244"/>
    </location>
</feature>
<feature type="transmembrane region" description="Helical" evidence="2">
    <location>
        <begin position="256"/>
        <end position="277"/>
    </location>
</feature>
<feature type="transmembrane region" description="Helical" evidence="2">
    <location>
        <begin position="79"/>
        <end position="101"/>
    </location>
</feature>
<sequence>MSDNGISLRSLHRPLVVLTGAMAVLCVVALVGLLVDGRTIVNAPIWLKPFKFTVSIGSYAITLALLLTRVRRGSRVGWWLGTLFTVGIGTDMALIVFQMIFRGRQLHFNKATPADIAINNVVAGGAYLAWLSIAAVVVLLLFQRMPDRALNSALRWGTGLSLAGMAVAMLMFSPTPEQHAVLQEGKKPPTFGAHSVGASDGGPGLPLLGWSTQGGDLRIPHFVGIHAIQVLPLIALGLIVLARRYPLLRSDVRRRWVVRIAVFGYTGVFAILTWQAMRGQSVVNPDVRTLLAAAAVVAVTVALTVLALRAREAGPLGENRDARGTSRDREPVPADFRERR</sequence>
<feature type="transmembrane region" description="Helical" evidence="2">
    <location>
        <begin position="50"/>
        <end position="67"/>
    </location>
</feature>
<gene>
    <name evidence="3" type="ORF">ACFOWZ_28650</name>
</gene>
<evidence type="ECO:0000313" key="4">
    <source>
        <dbReference type="Proteomes" id="UP001595690"/>
    </source>
</evidence>
<feature type="compositionally biased region" description="Basic and acidic residues" evidence="1">
    <location>
        <begin position="318"/>
        <end position="340"/>
    </location>
</feature>
<dbReference type="Proteomes" id="UP001595690">
    <property type="component" value="Unassembled WGS sequence"/>
</dbReference>
<organism evidence="3 4">
    <name type="scientific">Lentzea rhizosphaerae</name>
    <dbReference type="NCBI Taxonomy" id="2041025"/>
    <lineage>
        <taxon>Bacteria</taxon>
        <taxon>Bacillati</taxon>
        <taxon>Actinomycetota</taxon>
        <taxon>Actinomycetes</taxon>
        <taxon>Pseudonocardiales</taxon>
        <taxon>Pseudonocardiaceae</taxon>
        <taxon>Lentzea</taxon>
    </lineage>
</organism>
<keyword evidence="2" id="KW-0472">Membrane</keyword>
<comment type="caution">
    <text evidence="3">The sequence shown here is derived from an EMBL/GenBank/DDBJ whole genome shotgun (WGS) entry which is preliminary data.</text>
</comment>
<feature type="transmembrane region" description="Helical" evidence="2">
    <location>
        <begin position="121"/>
        <end position="142"/>
    </location>
</feature>
<reference evidence="4" key="1">
    <citation type="journal article" date="2019" name="Int. J. Syst. Evol. Microbiol.">
        <title>The Global Catalogue of Microorganisms (GCM) 10K type strain sequencing project: providing services to taxonomists for standard genome sequencing and annotation.</title>
        <authorList>
            <consortium name="The Broad Institute Genomics Platform"/>
            <consortium name="The Broad Institute Genome Sequencing Center for Infectious Disease"/>
            <person name="Wu L."/>
            <person name="Ma J."/>
        </authorList>
    </citation>
    <scope>NUCLEOTIDE SEQUENCE [LARGE SCALE GENOMIC DNA]</scope>
    <source>
        <strain evidence="4">CGMCC 4.7405</strain>
    </source>
</reference>
<dbReference type="EMBL" id="JBHRZI010000024">
    <property type="protein sequence ID" value="MFC3895469.1"/>
    <property type="molecule type" value="Genomic_DNA"/>
</dbReference>